<evidence type="ECO:0000313" key="3">
    <source>
        <dbReference type="Proteomes" id="UP001151760"/>
    </source>
</evidence>
<feature type="compositionally biased region" description="Low complexity" evidence="1">
    <location>
        <begin position="50"/>
        <end position="59"/>
    </location>
</feature>
<reference evidence="2" key="1">
    <citation type="journal article" date="2022" name="Int. J. Mol. Sci.">
        <title>Draft Genome of Tanacetum Coccineum: Genomic Comparison of Closely Related Tanacetum-Family Plants.</title>
        <authorList>
            <person name="Yamashiro T."/>
            <person name="Shiraishi A."/>
            <person name="Nakayama K."/>
            <person name="Satake H."/>
        </authorList>
    </citation>
    <scope>NUCLEOTIDE SEQUENCE</scope>
</reference>
<gene>
    <name evidence="2" type="ORF">Tco_0926589</name>
</gene>
<comment type="caution">
    <text evidence="2">The sequence shown here is derived from an EMBL/GenBank/DDBJ whole genome shotgun (WGS) entry which is preliminary data.</text>
</comment>
<reference evidence="2" key="2">
    <citation type="submission" date="2022-01" db="EMBL/GenBank/DDBJ databases">
        <authorList>
            <person name="Yamashiro T."/>
            <person name="Shiraishi A."/>
            <person name="Satake H."/>
            <person name="Nakayama K."/>
        </authorList>
    </citation>
    <scope>NUCLEOTIDE SEQUENCE</scope>
</reference>
<feature type="compositionally biased region" description="Basic and acidic residues" evidence="1">
    <location>
        <begin position="87"/>
        <end position="99"/>
    </location>
</feature>
<dbReference type="EMBL" id="BQNB010015114">
    <property type="protein sequence ID" value="GJT36170.1"/>
    <property type="molecule type" value="Genomic_DNA"/>
</dbReference>
<feature type="region of interest" description="Disordered" evidence="1">
    <location>
        <begin position="43"/>
        <end position="99"/>
    </location>
</feature>
<organism evidence="2 3">
    <name type="scientific">Tanacetum coccineum</name>
    <dbReference type="NCBI Taxonomy" id="301880"/>
    <lineage>
        <taxon>Eukaryota</taxon>
        <taxon>Viridiplantae</taxon>
        <taxon>Streptophyta</taxon>
        <taxon>Embryophyta</taxon>
        <taxon>Tracheophyta</taxon>
        <taxon>Spermatophyta</taxon>
        <taxon>Magnoliopsida</taxon>
        <taxon>eudicotyledons</taxon>
        <taxon>Gunneridae</taxon>
        <taxon>Pentapetalae</taxon>
        <taxon>asterids</taxon>
        <taxon>campanulids</taxon>
        <taxon>Asterales</taxon>
        <taxon>Asteraceae</taxon>
        <taxon>Asteroideae</taxon>
        <taxon>Anthemideae</taxon>
        <taxon>Anthemidinae</taxon>
        <taxon>Tanacetum</taxon>
    </lineage>
</organism>
<feature type="compositionally biased region" description="Basic and acidic residues" evidence="1">
    <location>
        <begin position="118"/>
        <end position="137"/>
    </location>
</feature>
<feature type="region of interest" description="Disordered" evidence="1">
    <location>
        <begin position="118"/>
        <end position="151"/>
    </location>
</feature>
<dbReference type="Proteomes" id="UP001151760">
    <property type="component" value="Unassembled WGS sequence"/>
</dbReference>
<keyword evidence="3" id="KW-1185">Reference proteome</keyword>
<evidence type="ECO:0000313" key="2">
    <source>
        <dbReference type="EMBL" id="GJT36170.1"/>
    </source>
</evidence>
<protein>
    <submittedName>
        <fullName evidence="2">Uncharacterized protein</fullName>
    </submittedName>
</protein>
<accession>A0ABQ5DA82</accession>
<sequence>MLTWMDPSETLLTEREWPKSTSTSLCLTGCSMILKDPEGKKEFFKPPSPSLSRSVLSKLGQRSRGMREKHMRTPSHTSTHLGSILFRLRDQRPNEERKEARKLIKSYVTCSNTLQREIDRDYHYHDMETSPKKKNDEPSESEDNAGGSHLK</sequence>
<name>A0ABQ5DA82_9ASTR</name>
<proteinExistence type="predicted"/>
<evidence type="ECO:0000256" key="1">
    <source>
        <dbReference type="SAM" id="MobiDB-lite"/>
    </source>
</evidence>